<dbReference type="GO" id="GO:0006508">
    <property type="term" value="P:proteolysis"/>
    <property type="evidence" value="ECO:0007669"/>
    <property type="project" value="UniProtKB-KW"/>
</dbReference>
<dbReference type="Proteomes" id="UP000318995">
    <property type="component" value="Unassembled WGS sequence"/>
</dbReference>
<comment type="caution">
    <text evidence="9">The sequence shown here is derived from an EMBL/GenBank/DDBJ whole genome shotgun (WGS) entry which is preliminary data.</text>
</comment>
<name>A0A5C5W7C1_9BACT</name>
<comment type="similarity">
    <text evidence="6">Belongs to the peptidase M24A family. Methionine aminopeptidase type 1 subfamily.</text>
</comment>
<feature type="binding site" evidence="6">
    <location>
        <position position="89"/>
    </location>
    <ligand>
        <name>a divalent metal cation</name>
        <dbReference type="ChEBI" id="CHEBI:60240"/>
        <label>1</label>
    </ligand>
</feature>
<keyword evidence="3 6" id="KW-0645">Protease</keyword>
<dbReference type="AlphaFoldDB" id="A0A5C5W7C1"/>
<evidence type="ECO:0000256" key="7">
    <source>
        <dbReference type="RuleBase" id="RU003653"/>
    </source>
</evidence>
<dbReference type="Gene3D" id="3.90.230.10">
    <property type="entry name" value="Creatinase/methionine aminopeptidase superfamily"/>
    <property type="match status" value="1"/>
</dbReference>
<feature type="binding site" evidence="6">
    <location>
        <position position="100"/>
    </location>
    <ligand>
        <name>a divalent metal cation</name>
        <dbReference type="ChEBI" id="CHEBI:60240"/>
        <label>1</label>
    </ligand>
</feature>
<comment type="function">
    <text evidence="1 6">Removes the N-terminal methionine from nascent proteins. The N-terminal methionine is often cleaved when the second residue in the primary sequence is small and uncharged (Met-Ala-, Cys, Gly, Pro, Ser, Thr, or Val). Requires deformylation of the N(alpha)-formylated initiator methionine before it can be hydrolyzed.</text>
</comment>
<comment type="cofactor">
    <cofactor evidence="6">
        <name>Co(2+)</name>
        <dbReference type="ChEBI" id="CHEBI:48828"/>
    </cofactor>
    <cofactor evidence="6">
        <name>Zn(2+)</name>
        <dbReference type="ChEBI" id="CHEBI:29105"/>
    </cofactor>
    <cofactor evidence="6">
        <name>Mn(2+)</name>
        <dbReference type="ChEBI" id="CHEBI:29035"/>
    </cofactor>
    <cofactor evidence="6">
        <name>Fe(2+)</name>
        <dbReference type="ChEBI" id="CHEBI:29033"/>
    </cofactor>
    <text evidence="6">Binds 2 divalent metal cations per subunit. Has a high-affinity and a low affinity metal-binding site. The true nature of the physiological cofactor is under debate. The enzyme is active with cobalt, zinc, manganese or divalent iron ions. Most likely, methionine aminopeptidases function as mononuclear Fe(2+)-metalloproteases under physiological conditions, and the catalytically relevant metal-binding site has been assigned to the histidine-containing high-affinity site.</text>
</comment>
<accession>A0A5C5W7C1</accession>
<dbReference type="GO" id="GO:0046872">
    <property type="term" value="F:metal ion binding"/>
    <property type="evidence" value="ECO:0007669"/>
    <property type="project" value="UniProtKB-UniRule"/>
</dbReference>
<evidence type="ECO:0000256" key="6">
    <source>
        <dbReference type="HAMAP-Rule" id="MF_01974"/>
    </source>
</evidence>
<keyword evidence="5 6" id="KW-0378">Hydrolase</keyword>
<feature type="binding site" evidence="6">
    <location>
        <position position="231"/>
    </location>
    <ligand>
        <name>a divalent metal cation</name>
        <dbReference type="ChEBI" id="CHEBI:60240"/>
        <label>1</label>
    </ligand>
</feature>
<evidence type="ECO:0000256" key="2">
    <source>
        <dbReference type="ARBA" id="ARBA00022438"/>
    </source>
</evidence>
<dbReference type="EMBL" id="SJPH01000003">
    <property type="protein sequence ID" value="TWT46580.1"/>
    <property type="molecule type" value="Genomic_DNA"/>
</dbReference>
<feature type="binding site" evidence="6">
    <location>
        <position position="72"/>
    </location>
    <ligand>
        <name>substrate</name>
    </ligand>
</feature>
<keyword evidence="2 6" id="KW-0031">Aminopeptidase</keyword>
<feature type="domain" description="Peptidase M24" evidence="8">
    <location>
        <begin position="1"/>
        <end position="237"/>
    </location>
</feature>
<dbReference type="HAMAP" id="MF_01974">
    <property type="entry name" value="MetAP_1"/>
    <property type="match status" value="1"/>
</dbReference>
<dbReference type="GO" id="GO:0005829">
    <property type="term" value="C:cytosol"/>
    <property type="evidence" value="ECO:0007669"/>
    <property type="project" value="TreeGrafter"/>
</dbReference>
<evidence type="ECO:0000256" key="4">
    <source>
        <dbReference type="ARBA" id="ARBA00022723"/>
    </source>
</evidence>
<dbReference type="InterPro" id="IPR036005">
    <property type="entry name" value="Creatinase/aminopeptidase-like"/>
</dbReference>
<dbReference type="InterPro" id="IPR000994">
    <property type="entry name" value="Pept_M24"/>
</dbReference>
<feature type="binding site" evidence="6">
    <location>
        <position position="200"/>
    </location>
    <ligand>
        <name>a divalent metal cation</name>
        <dbReference type="ChEBI" id="CHEBI:60240"/>
        <label>2</label>
        <note>catalytic</note>
    </ligand>
</feature>
<sequence>MRRAGLAVWKAHQIAGAMIRPGITTRAIDAAVHEYFLSRGGTPLFLDYPNAEEGKAPFPAVTCMSRNEAVVHGIPDDKPLVEGDILSLDTGVKLGGWCGDAAYTYKVGEVAPDVQRLLDCTSTVLDMAFELMKTKTRWSQVAREMARYVKEQGFSSVECFVGHGIGRNLHEDPQAPNFVSRSLRGRGDFRIEPGLVIAVEPMVNMGTKEVKLLSDDWTQVTRDGKPSAHFEHTIAVTRDGPQRLTAAPAEDELELLED</sequence>
<feature type="binding site" evidence="6">
    <location>
        <position position="163"/>
    </location>
    <ligand>
        <name>a divalent metal cation</name>
        <dbReference type="ChEBI" id="CHEBI:60240"/>
        <label>2</label>
        <note>catalytic</note>
    </ligand>
</feature>
<dbReference type="NCBIfam" id="TIGR00500">
    <property type="entry name" value="met_pdase_I"/>
    <property type="match status" value="1"/>
</dbReference>
<keyword evidence="10" id="KW-1185">Reference proteome</keyword>
<dbReference type="CDD" id="cd01086">
    <property type="entry name" value="MetAP1"/>
    <property type="match status" value="1"/>
</dbReference>
<evidence type="ECO:0000256" key="5">
    <source>
        <dbReference type="ARBA" id="ARBA00022801"/>
    </source>
</evidence>
<dbReference type="Pfam" id="PF00557">
    <property type="entry name" value="Peptidase_M24"/>
    <property type="match status" value="1"/>
</dbReference>
<dbReference type="PANTHER" id="PTHR43330:SF27">
    <property type="entry name" value="METHIONINE AMINOPEPTIDASE"/>
    <property type="match status" value="1"/>
</dbReference>
<comment type="catalytic activity">
    <reaction evidence="6 7">
        <text>Release of N-terminal amino acids, preferentially methionine, from peptides and arylamides.</text>
        <dbReference type="EC" id="3.4.11.18"/>
    </reaction>
</comment>
<dbReference type="SUPFAM" id="SSF55920">
    <property type="entry name" value="Creatinase/aminopeptidase"/>
    <property type="match status" value="1"/>
</dbReference>
<evidence type="ECO:0000256" key="3">
    <source>
        <dbReference type="ARBA" id="ARBA00022670"/>
    </source>
</evidence>
<reference evidence="9 10" key="1">
    <citation type="submission" date="2019-02" db="EMBL/GenBank/DDBJ databases">
        <title>Deep-cultivation of Planctomycetes and their phenomic and genomic characterization uncovers novel biology.</title>
        <authorList>
            <person name="Wiegand S."/>
            <person name="Jogler M."/>
            <person name="Boedeker C."/>
            <person name="Pinto D."/>
            <person name="Vollmers J."/>
            <person name="Rivas-Marin E."/>
            <person name="Kohn T."/>
            <person name="Peeters S.H."/>
            <person name="Heuer A."/>
            <person name="Rast P."/>
            <person name="Oberbeckmann S."/>
            <person name="Bunk B."/>
            <person name="Jeske O."/>
            <person name="Meyerdierks A."/>
            <person name="Storesund J.E."/>
            <person name="Kallscheuer N."/>
            <person name="Luecker S."/>
            <person name="Lage O.M."/>
            <person name="Pohl T."/>
            <person name="Merkel B.J."/>
            <person name="Hornburger P."/>
            <person name="Mueller R.-W."/>
            <person name="Bruemmer F."/>
            <person name="Labrenz M."/>
            <person name="Spormann A.M."/>
            <person name="Op Den Camp H."/>
            <person name="Overmann J."/>
            <person name="Amann R."/>
            <person name="Jetten M.S.M."/>
            <person name="Mascher T."/>
            <person name="Medema M.H."/>
            <person name="Devos D.P."/>
            <person name="Kaster A.-K."/>
            <person name="Ovreas L."/>
            <person name="Rohde M."/>
            <person name="Galperin M.Y."/>
            <person name="Jogler C."/>
        </authorList>
    </citation>
    <scope>NUCLEOTIDE SEQUENCE [LARGE SCALE GENOMIC DNA]</scope>
    <source>
        <strain evidence="9 10">Pla111</strain>
    </source>
</reference>
<dbReference type="EC" id="3.4.11.18" evidence="6 7"/>
<gene>
    <name evidence="6 9" type="primary">map</name>
    <name evidence="9" type="ORF">Pla111_16760</name>
</gene>
<feature type="binding site" evidence="6">
    <location>
        <position position="170"/>
    </location>
    <ligand>
        <name>substrate</name>
    </ligand>
</feature>
<dbReference type="InterPro" id="IPR001714">
    <property type="entry name" value="Pept_M24_MAP"/>
</dbReference>
<dbReference type="InterPro" id="IPR002467">
    <property type="entry name" value="Pept_M24A_MAP1"/>
</dbReference>
<evidence type="ECO:0000313" key="9">
    <source>
        <dbReference type="EMBL" id="TWT46580.1"/>
    </source>
</evidence>
<feature type="binding site" evidence="6">
    <location>
        <position position="231"/>
    </location>
    <ligand>
        <name>a divalent metal cation</name>
        <dbReference type="ChEBI" id="CHEBI:60240"/>
        <label>2</label>
        <note>catalytic</note>
    </ligand>
</feature>
<organism evidence="9 10">
    <name type="scientific">Botrimarina hoheduenensis</name>
    <dbReference type="NCBI Taxonomy" id="2528000"/>
    <lineage>
        <taxon>Bacteria</taxon>
        <taxon>Pseudomonadati</taxon>
        <taxon>Planctomycetota</taxon>
        <taxon>Planctomycetia</taxon>
        <taxon>Pirellulales</taxon>
        <taxon>Lacipirellulaceae</taxon>
        <taxon>Botrimarina</taxon>
    </lineage>
</organism>
<proteinExistence type="inferred from homology"/>
<protein>
    <recommendedName>
        <fullName evidence="6 7">Methionine aminopeptidase</fullName>
        <shortName evidence="6">MAP</shortName>
        <shortName evidence="6">MetAP</shortName>
        <ecNumber evidence="6 7">3.4.11.18</ecNumber>
    </recommendedName>
    <alternativeName>
        <fullName evidence="6">Peptidase M</fullName>
    </alternativeName>
</protein>
<dbReference type="PRINTS" id="PR00599">
    <property type="entry name" value="MAPEPTIDASE"/>
</dbReference>
<evidence type="ECO:0000256" key="1">
    <source>
        <dbReference type="ARBA" id="ARBA00002521"/>
    </source>
</evidence>
<dbReference type="PANTHER" id="PTHR43330">
    <property type="entry name" value="METHIONINE AMINOPEPTIDASE"/>
    <property type="match status" value="1"/>
</dbReference>
<dbReference type="GO" id="GO:0070006">
    <property type="term" value="F:metalloaminopeptidase activity"/>
    <property type="evidence" value="ECO:0007669"/>
    <property type="project" value="UniProtKB-UniRule"/>
</dbReference>
<comment type="subunit">
    <text evidence="6">Monomer.</text>
</comment>
<evidence type="ECO:0000313" key="10">
    <source>
        <dbReference type="Proteomes" id="UP000318995"/>
    </source>
</evidence>
<keyword evidence="4 6" id="KW-0479">Metal-binding</keyword>
<dbReference type="GO" id="GO:0004239">
    <property type="term" value="F:initiator methionyl aminopeptidase activity"/>
    <property type="evidence" value="ECO:0007669"/>
    <property type="project" value="UniProtKB-UniRule"/>
</dbReference>
<evidence type="ECO:0000259" key="8">
    <source>
        <dbReference type="Pfam" id="PF00557"/>
    </source>
</evidence>
<feature type="binding site" evidence="6">
    <location>
        <position position="100"/>
    </location>
    <ligand>
        <name>a divalent metal cation</name>
        <dbReference type="ChEBI" id="CHEBI:60240"/>
        <label>2</label>
        <note>catalytic</note>
    </ligand>
</feature>